<dbReference type="Pfam" id="PF05175">
    <property type="entry name" value="MTS"/>
    <property type="match status" value="1"/>
</dbReference>
<dbReference type="Pfam" id="PF17827">
    <property type="entry name" value="PrmC_N"/>
    <property type="match status" value="1"/>
</dbReference>
<dbReference type="InterPro" id="IPR029063">
    <property type="entry name" value="SAM-dependent_MTases_sf"/>
</dbReference>
<dbReference type="GO" id="GO:0032259">
    <property type="term" value="P:methylation"/>
    <property type="evidence" value="ECO:0007669"/>
    <property type="project" value="UniProtKB-KW"/>
</dbReference>
<dbReference type="PANTHER" id="PTHR18895:SF74">
    <property type="entry name" value="MTRF1L RELEASE FACTOR GLUTAMINE METHYLTRANSFERASE"/>
    <property type="match status" value="1"/>
</dbReference>
<dbReference type="PROSITE" id="PS00092">
    <property type="entry name" value="N6_MTASE"/>
    <property type="match status" value="1"/>
</dbReference>
<dbReference type="InterPro" id="IPR002052">
    <property type="entry name" value="DNA_methylase_N6_adenine_CS"/>
</dbReference>
<evidence type="ECO:0000256" key="5">
    <source>
        <dbReference type="HAMAP-Rule" id="MF_02126"/>
    </source>
</evidence>
<feature type="binding site" evidence="5">
    <location>
        <position position="184"/>
    </location>
    <ligand>
        <name>S-adenosyl-L-methionine</name>
        <dbReference type="ChEBI" id="CHEBI:59789"/>
    </ligand>
</feature>
<dbReference type="InterPro" id="IPR040758">
    <property type="entry name" value="PrmC_N"/>
</dbReference>
<dbReference type="Gene3D" id="3.40.50.150">
    <property type="entry name" value="Vaccinia Virus protein VP39"/>
    <property type="match status" value="1"/>
</dbReference>
<keyword evidence="2 5" id="KW-0808">Transferase</keyword>
<feature type="domain" description="Methyltransferase small" evidence="6">
    <location>
        <begin position="97"/>
        <end position="189"/>
    </location>
</feature>
<dbReference type="InterPro" id="IPR004556">
    <property type="entry name" value="HemK-like"/>
</dbReference>
<evidence type="ECO:0000259" key="7">
    <source>
        <dbReference type="Pfam" id="PF17827"/>
    </source>
</evidence>
<keyword evidence="1 5" id="KW-0489">Methyltransferase</keyword>
<accession>A0ABS7DIQ9</accession>
<comment type="similarity">
    <text evidence="5">Belongs to the protein N5-glutamine methyltransferase family. PrmC subfamily.</text>
</comment>
<dbReference type="CDD" id="cd02440">
    <property type="entry name" value="AdoMet_MTases"/>
    <property type="match status" value="1"/>
</dbReference>
<dbReference type="RefSeq" id="WP_219938201.1">
    <property type="nucleotide sequence ID" value="NZ_JAGFNY010000040.1"/>
</dbReference>
<organism evidence="8 9">
    <name type="scientific">Succinivibrio faecicola</name>
    <dbReference type="NCBI Taxonomy" id="2820300"/>
    <lineage>
        <taxon>Bacteria</taxon>
        <taxon>Pseudomonadati</taxon>
        <taxon>Pseudomonadota</taxon>
        <taxon>Gammaproteobacteria</taxon>
        <taxon>Aeromonadales</taxon>
        <taxon>Succinivibrionaceae</taxon>
        <taxon>Succinivibrio</taxon>
    </lineage>
</organism>
<evidence type="ECO:0000256" key="2">
    <source>
        <dbReference type="ARBA" id="ARBA00022679"/>
    </source>
</evidence>
<gene>
    <name evidence="5 8" type="primary">prmC</name>
    <name evidence="8" type="ORF">J5V48_08730</name>
</gene>
<dbReference type="GO" id="GO:0102559">
    <property type="term" value="F:peptide chain release factor N(5)-glutamine methyltransferase activity"/>
    <property type="evidence" value="ECO:0007669"/>
    <property type="project" value="UniProtKB-EC"/>
</dbReference>
<feature type="binding site" evidence="5">
    <location>
        <position position="141"/>
    </location>
    <ligand>
        <name>S-adenosyl-L-methionine</name>
        <dbReference type="ChEBI" id="CHEBI:59789"/>
    </ligand>
</feature>
<name>A0ABS7DIQ9_9GAMM</name>
<feature type="binding site" evidence="5">
    <location>
        <begin position="117"/>
        <end position="121"/>
    </location>
    <ligand>
        <name>S-adenosyl-L-methionine</name>
        <dbReference type="ChEBI" id="CHEBI:59789"/>
    </ligand>
</feature>
<dbReference type="PANTHER" id="PTHR18895">
    <property type="entry name" value="HEMK METHYLTRANSFERASE"/>
    <property type="match status" value="1"/>
</dbReference>
<sequence length="279" mass="31234">MKIGEVLVQARECLRSYGIESAMLDASLILSHVTNLSKTQLLIHEDDELDIEVIDAYARLIEKRSKGYPVAYILGYKDFYDIRLKVTEKTLIPRPDTEVLVEKALSLNPKGRVLDVGTGSGAIILALKKHLGDQIEAFACDIDMDALNVAEENCVALNLDVTYFESDFLNCVPNEKKYSMIVSNPPYIHPNDPHLRESSLPFEPRKALVSGYDGLEAISILTREAPAFLENNGYLLIEHGYNQAIAAQRFFKAAGFNFIQTIKDYGGNDRVTLGRYTKK</sequence>
<dbReference type="InterPro" id="IPR007848">
    <property type="entry name" value="Small_mtfrase_dom"/>
</dbReference>
<proteinExistence type="inferred from homology"/>
<dbReference type="Gene3D" id="1.10.8.10">
    <property type="entry name" value="DNA helicase RuvA subunit, C-terminal domain"/>
    <property type="match status" value="1"/>
</dbReference>
<comment type="caution">
    <text evidence="8">The sequence shown here is derived from an EMBL/GenBank/DDBJ whole genome shotgun (WGS) entry which is preliminary data.</text>
</comment>
<evidence type="ECO:0000313" key="9">
    <source>
        <dbReference type="Proteomes" id="UP000731465"/>
    </source>
</evidence>
<dbReference type="InterPro" id="IPR019874">
    <property type="entry name" value="RF_methyltr_PrmC"/>
</dbReference>
<evidence type="ECO:0000256" key="1">
    <source>
        <dbReference type="ARBA" id="ARBA00022603"/>
    </source>
</evidence>
<dbReference type="NCBIfam" id="TIGR00536">
    <property type="entry name" value="hemK_fam"/>
    <property type="match status" value="1"/>
</dbReference>
<dbReference type="InterPro" id="IPR050320">
    <property type="entry name" value="N5-glutamine_MTase"/>
</dbReference>
<keyword evidence="9" id="KW-1185">Reference proteome</keyword>
<protein>
    <recommendedName>
        <fullName evidence="5">Release factor glutamine methyltransferase</fullName>
        <shortName evidence="5">RF MTase</shortName>
        <ecNumber evidence="5">2.1.1.297</ecNumber>
    </recommendedName>
    <alternativeName>
        <fullName evidence="5">N5-glutamine methyltransferase PrmC</fullName>
    </alternativeName>
    <alternativeName>
        <fullName evidence="5">Protein-(glutamine-N5) MTase PrmC</fullName>
    </alternativeName>
    <alternativeName>
        <fullName evidence="5">Protein-glutamine N-methyltransferase PrmC</fullName>
    </alternativeName>
</protein>
<dbReference type="HAMAP" id="MF_02126">
    <property type="entry name" value="RF_methyltr_PrmC"/>
    <property type="match status" value="1"/>
</dbReference>
<dbReference type="Proteomes" id="UP000731465">
    <property type="component" value="Unassembled WGS sequence"/>
</dbReference>
<comment type="function">
    <text evidence="5">Methylates the class 1 translation termination release factors RF1/PrfA and RF2/PrfB on the glutamine residue of the universally conserved GGQ motif.</text>
</comment>
<evidence type="ECO:0000256" key="4">
    <source>
        <dbReference type="ARBA" id="ARBA00048391"/>
    </source>
</evidence>
<comment type="catalytic activity">
    <reaction evidence="4 5">
        <text>L-glutaminyl-[peptide chain release factor] + S-adenosyl-L-methionine = N(5)-methyl-L-glutaminyl-[peptide chain release factor] + S-adenosyl-L-homocysteine + H(+)</text>
        <dbReference type="Rhea" id="RHEA:42896"/>
        <dbReference type="Rhea" id="RHEA-COMP:10271"/>
        <dbReference type="Rhea" id="RHEA-COMP:10272"/>
        <dbReference type="ChEBI" id="CHEBI:15378"/>
        <dbReference type="ChEBI" id="CHEBI:30011"/>
        <dbReference type="ChEBI" id="CHEBI:57856"/>
        <dbReference type="ChEBI" id="CHEBI:59789"/>
        <dbReference type="ChEBI" id="CHEBI:61891"/>
        <dbReference type="EC" id="2.1.1.297"/>
    </reaction>
</comment>
<reference evidence="8 9" key="1">
    <citation type="submission" date="2021-03" db="EMBL/GenBank/DDBJ databases">
        <title>Succinivibrio sp. nov. isolated from feces of cow.</title>
        <authorList>
            <person name="Choi J.-Y."/>
        </authorList>
    </citation>
    <scope>NUCLEOTIDE SEQUENCE [LARGE SCALE GENOMIC DNA]</scope>
    <source>
        <strain evidence="8 9">AGMB01872</strain>
    </source>
</reference>
<dbReference type="SUPFAM" id="SSF53335">
    <property type="entry name" value="S-adenosyl-L-methionine-dependent methyltransferases"/>
    <property type="match status" value="1"/>
</dbReference>
<evidence type="ECO:0000259" key="6">
    <source>
        <dbReference type="Pfam" id="PF05175"/>
    </source>
</evidence>
<dbReference type="EC" id="2.1.1.297" evidence="5"/>
<feature type="binding site" evidence="5">
    <location>
        <position position="168"/>
    </location>
    <ligand>
        <name>S-adenosyl-L-methionine</name>
        <dbReference type="ChEBI" id="CHEBI:59789"/>
    </ligand>
</feature>
<feature type="domain" description="Release factor glutamine methyltransferase N-terminal" evidence="7">
    <location>
        <begin position="5"/>
        <end position="75"/>
    </location>
</feature>
<feature type="binding site" evidence="5">
    <location>
        <begin position="184"/>
        <end position="187"/>
    </location>
    <ligand>
        <name>substrate</name>
    </ligand>
</feature>
<evidence type="ECO:0000313" key="8">
    <source>
        <dbReference type="EMBL" id="MBW7570977.1"/>
    </source>
</evidence>
<dbReference type="EMBL" id="JAGFNY010000040">
    <property type="protein sequence ID" value="MBW7570977.1"/>
    <property type="molecule type" value="Genomic_DNA"/>
</dbReference>
<evidence type="ECO:0000256" key="3">
    <source>
        <dbReference type="ARBA" id="ARBA00022691"/>
    </source>
</evidence>
<keyword evidence="3 5" id="KW-0949">S-adenosyl-L-methionine</keyword>
<dbReference type="NCBIfam" id="TIGR03534">
    <property type="entry name" value="RF_mod_PrmC"/>
    <property type="match status" value="1"/>
</dbReference>